<feature type="active site" description="For OMPdecase activity" evidence="14">
    <location>
        <position position="299"/>
    </location>
</feature>
<dbReference type="SMART" id="SM00934">
    <property type="entry name" value="OMPdecase"/>
    <property type="match status" value="1"/>
</dbReference>
<dbReference type="InterPro" id="IPR014732">
    <property type="entry name" value="OMPdecase"/>
</dbReference>
<organism evidence="18">
    <name type="scientific">Guillardia theta (strain CCMP2712)</name>
    <name type="common">Cryptophyte</name>
    <dbReference type="NCBI Taxonomy" id="905079"/>
    <lineage>
        <taxon>Eukaryota</taxon>
        <taxon>Cryptophyceae</taxon>
        <taxon>Pyrenomonadales</taxon>
        <taxon>Geminigeraceae</taxon>
        <taxon>Guillardia</taxon>
    </lineage>
</organism>
<sequence length="514" mass="55841">MAAATEEIKNLVVGLYEVGAVKFGEFKLKSGIMSPVYFDLRVTVSYPALLQQIAKQLWEISKDAQHDVLCGVPYTALPFATAMSIMNGKPMVVRRKEAKDYGTKKMVEGVFSRGCKCLVVEDVVTSGASVMETARSLREEGLDVIDAVVLLDREQGGPDRIKGEGVTLRSVCLRQRREGESDMDQVLTVSTFIAVLQEKNLLDEATSVAKMSYGERAGMADSNMAKELLTLMESKQTNLSVAADVNTCAEVLQLAEAVGPHICLFKTHVDVLADFSLAFTLELQKIADKHRFLIFEDRKFADIGNTVAMQYGGGVYRIADWSHITNAHTVPGPGIIDGLAQVGKPKGRGLLLLGQMSSSGTLADGEYTKKTVEMAVARRDFCIGFICTSRLSEDPSMIHMTPGVQLEEGTDSLGQRYLTPEVVIGERTSDVIIVGRGIYKASDPAAAALQYKQRGWAGRDEAKKGEGKGRRRSKSELGGGEEGDKVVRRSSKGCGVSRSTCLLTLKTAYTTRLA</sequence>
<feature type="binding site" evidence="15">
    <location>
        <position position="415"/>
    </location>
    <ligand>
        <name>substrate</name>
    </ligand>
</feature>
<keyword evidence="9" id="KW-0808">Transferase</keyword>
<feature type="binding site" evidence="15">
    <location>
        <position position="436"/>
    </location>
    <ligand>
        <name>substrate</name>
    </ligand>
</feature>
<dbReference type="Pfam" id="PF00156">
    <property type="entry name" value="Pribosyltran"/>
    <property type="match status" value="1"/>
</dbReference>
<evidence type="ECO:0000256" key="14">
    <source>
        <dbReference type="PIRSR" id="PIRSR614732-1"/>
    </source>
</evidence>
<dbReference type="InterPro" id="IPR004467">
    <property type="entry name" value="Or_phspho_trans_dom"/>
</dbReference>
<evidence type="ECO:0000259" key="17">
    <source>
        <dbReference type="SMART" id="SM00934"/>
    </source>
</evidence>
<dbReference type="PANTHER" id="PTHR19278">
    <property type="entry name" value="OROTATE PHOSPHORIBOSYLTRANSFERASE"/>
    <property type="match status" value="1"/>
</dbReference>
<evidence type="ECO:0000256" key="1">
    <source>
        <dbReference type="ARBA" id="ARBA00004861"/>
    </source>
</evidence>
<dbReference type="InterPro" id="IPR029057">
    <property type="entry name" value="PRTase-like"/>
</dbReference>
<dbReference type="RefSeq" id="XP_005825335.1">
    <property type="nucleotide sequence ID" value="XM_005825278.1"/>
</dbReference>
<proteinExistence type="inferred from homology"/>
<evidence type="ECO:0000256" key="10">
    <source>
        <dbReference type="ARBA" id="ARBA00022793"/>
    </source>
</evidence>
<feature type="domain" description="Orotidine 5'-phosphate decarboxylase" evidence="17">
    <location>
        <begin position="238"/>
        <end position="451"/>
    </location>
</feature>
<dbReference type="FunFam" id="3.20.20.70:FF:000092">
    <property type="entry name" value="Uridine monophosphate synthetase"/>
    <property type="match status" value="1"/>
</dbReference>
<dbReference type="Gene3D" id="3.20.20.70">
    <property type="entry name" value="Aldolase class I"/>
    <property type="match status" value="1"/>
</dbReference>
<evidence type="ECO:0000256" key="4">
    <source>
        <dbReference type="ARBA" id="ARBA00009769"/>
    </source>
</evidence>
<dbReference type="UniPathway" id="UPA00070">
    <property type="reaction ID" value="UER00119"/>
</dbReference>
<evidence type="ECO:0000256" key="9">
    <source>
        <dbReference type="ARBA" id="ARBA00022679"/>
    </source>
</evidence>
<keyword evidence="8" id="KW-0328">Glycosyltransferase</keyword>
<keyword evidence="13" id="KW-0511">Multifunctional enzyme</keyword>
<dbReference type="PaxDb" id="55529-EKX38355"/>
<dbReference type="KEGG" id="gtt:GUITHDRAFT_77246"/>
<evidence type="ECO:0000256" key="5">
    <source>
        <dbReference type="ARBA" id="ARBA00011971"/>
    </source>
</evidence>
<evidence type="ECO:0000256" key="13">
    <source>
        <dbReference type="ARBA" id="ARBA00023268"/>
    </source>
</evidence>
<keyword evidence="11" id="KW-0665">Pyrimidine biosynthesis</keyword>
<evidence type="ECO:0000313" key="18">
    <source>
        <dbReference type="EMBL" id="EKX38355.1"/>
    </source>
</evidence>
<dbReference type="HAMAP" id="MF_01208">
    <property type="entry name" value="PyrE"/>
    <property type="match status" value="1"/>
</dbReference>
<evidence type="ECO:0000313" key="19">
    <source>
        <dbReference type="EnsemblProtists" id="EKX38355"/>
    </source>
</evidence>
<evidence type="ECO:0000256" key="7">
    <source>
        <dbReference type="ARBA" id="ARBA00015047"/>
    </source>
</evidence>
<evidence type="ECO:0000256" key="2">
    <source>
        <dbReference type="ARBA" id="ARBA00004889"/>
    </source>
</evidence>
<dbReference type="EMBL" id="JH993049">
    <property type="protein sequence ID" value="EKX38355.1"/>
    <property type="molecule type" value="Genomic_DNA"/>
</dbReference>
<dbReference type="STRING" id="905079.L1IRA6"/>
<feature type="active site" description="For OMPdecase activity" evidence="14">
    <location>
        <position position="297"/>
    </location>
</feature>
<comment type="pathway">
    <text evidence="2">Pyrimidine metabolism; UMP biosynthesis via de novo pathway; UMP from orotate: step 1/2.</text>
</comment>
<accession>L1IRA6</accession>
<reference evidence="20" key="2">
    <citation type="submission" date="2012-11" db="EMBL/GenBank/DDBJ databases">
        <authorList>
            <person name="Kuo A."/>
            <person name="Curtis B.A."/>
            <person name="Tanifuji G."/>
            <person name="Burki F."/>
            <person name="Gruber A."/>
            <person name="Irimia M."/>
            <person name="Maruyama S."/>
            <person name="Arias M.C."/>
            <person name="Ball S.G."/>
            <person name="Gile G.H."/>
            <person name="Hirakawa Y."/>
            <person name="Hopkins J.F."/>
            <person name="Rensing S.A."/>
            <person name="Schmutz J."/>
            <person name="Symeonidi A."/>
            <person name="Elias M."/>
            <person name="Eveleigh R.J."/>
            <person name="Herman E.K."/>
            <person name="Klute M.J."/>
            <person name="Nakayama T."/>
            <person name="Obornik M."/>
            <person name="Reyes-Prieto A."/>
            <person name="Armbrust E.V."/>
            <person name="Aves S.J."/>
            <person name="Beiko R.G."/>
            <person name="Coutinho P."/>
            <person name="Dacks J.B."/>
            <person name="Durnford D.G."/>
            <person name="Fast N.M."/>
            <person name="Green B.R."/>
            <person name="Grisdale C."/>
            <person name="Hempe F."/>
            <person name="Henrissat B."/>
            <person name="Hoppner M.P."/>
            <person name="Ishida K.-I."/>
            <person name="Kim E."/>
            <person name="Koreny L."/>
            <person name="Kroth P.G."/>
            <person name="Liu Y."/>
            <person name="Malik S.-B."/>
            <person name="Maier U.G."/>
            <person name="McRose D."/>
            <person name="Mock T."/>
            <person name="Neilson J.A."/>
            <person name="Onodera N.T."/>
            <person name="Poole A.M."/>
            <person name="Pritham E.J."/>
            <person name="Richards T.A."/>
            <person name="Rocap G."/>
            <person name="Roy S.W."/>
            <person name="Sarai C."/>
            <person name="Schaack S."/>
            <person name="Shirato S."/>
            <person name="Slamovits C.H."/>
            <person name="Spencer D.F."/>
            <person name="Suzuki S."/>
            <person name="Worden A.Z."/>
            <person name="Zauner S."/>
            <person name="Barry K."/>
            <person name="Bell C."/>
            <person name="Bharti A.K."/>
            <person name="Crow J.A."/>
            <person name="Grimwood J."/>
            <person name="Kramer R."/>
            <person name="Lindquist E."/>
            <person name="Lucas S."/>
            <person name="Salamov A."/>
            <person name="McFadden G.I."/>
            <person name="Lane C.E."/>
            <person name="Keeling P.J."/>
            <person name="Gray M.W."/>
            <person name="Grigoriev I.V."/>
            <person name="Archibald J.M."/>
        </authorList>
    </citation>
    <scope>NUCLEOTIDE SEQUENCE</scope>
    <source>
        <strain evidence="20">CCMP2712</strain>
    </source>
</reference>
<evidence type="ECO:0000256" key="16">
    <source>
        <dbReference type="SAM" id="MobiDB-lite"/>
    </source>
</evidence>
<dbReference type="SUPFAM" id="SSF51366">
    <property type="entry name" value="Ribulose-phoshate binding barrel"/>
    <property type="match status" value="1"/>
</dbReference>
<keyword evidence="12" id="KW-0456">Lyase</keyword>
<dbReference type="GeneID" id="17295150"/>
<gene>
    <name evidence="18" type="ORF">GUITHDRAFT_77246</name>
</gene>
<dbReference type="AlphaFoldDB" id="L1IRA6"/>
<comment type="pathway">
    <text evidence="1">Pyrimidine metabolism; UMP biosynthesis via de novo pathway; UMP from orotate: step 2/2.</text>
</comment>
<dbReference type="PROSITE" id="PS00156">
    <property type="entry name" value="OMPDECASE"/>
    <property type="match status" value="1"/>
</dbReference>
<comment type="similarity">
    <text evidence="3">In the N-terminal section; belongs to the purine/pyrimidine phosphoribosyltransferase family.</text>
</comment>
<dbReference type="Gene3D" id="3.40.50.2020">
    <property type="match status" value="1"/>
</dbReference>
<dbReference type="OMA" id="SAKHVCG"/>
<dbReference type="InterPro" id="IPR018089">
    <property type="entry name" value="OMPdecase_AS"/>
</dbReference>
<dbReference type="HOGENOM" id="CLU_049275_1_0_1"/>
<name>L1IRA6_GUITC</name>
<dbReference type="CDD" id="cd06223">
    <property type="entry name" value="PRTases_typeI"/>
    <property type="match status" value="1"/>
</dbReference>
<reference evidence="19" key="3">
    <citation type="submission" date="2015-06" db="UniProtKB">
        <authorList>
            <consortium name="EnsemblProtists"/>
        </authorList>
    </citation>
    <scope>IDENTIFICATION</scope>
</reference>
<feature type="compositionally biased region" description="Basic and acidic residues" evidence="16">
    <location>
        <begin position="459"/>
        <end position="468"/>
    </location>
</feature>
<dbReference type="eggNOG" id="KOG1377">
    <property type="taxonomic scope" value="Eukaryota"/>
</dbReference>
<dbReference type="OrthoDB" id="10263753at2759"/>
<protein>
    <recommendedName>
        <fullName evidence="7">Uridine 5'-monophosphate synthase</fullName>
        <ecNumber evidence="5">2.4.2.10</ecNumber>
        <ecNumber evidence="6">4.1.1.23</ecNumber>
    </recommendedName>
</protein>
<comment type="similarity">
    <text evidence="4">In the C-terminal section; belongs to the OMP decarboxylase family.</text>
</comment>
<feature type="binding site" evidence="15">
    <location>
        <position position="357"/>
    </location>
    <ligand>
        <name>substrate</name>
    </ligand>
</feature>
<evidence type="ECO:0000256" key="15">
    <source>
        <dbReference type="PIRSR" id="PIRSR614732-2"/>
    </source>
</evidence>
<reference evidence="18 20" key="1">
    <citation type="journal article" date="2012" name="Nature">
        <title>Algal genomes reveal evolutionary mosaicism and the fate of nucleomorphs.</title>
        <authorList>
            <consortium name="DOE Joint Genome Institute"/>
            <person name="Curtis B.A."/>
            <person name="Tanifuji G."/>
            <person name="Burki F."/>
            <person name="Gruber A."/>
            <person name="Irimia M."/>
            <person name="Maruyama S."/>
            <person name="Arias M.C."/>
            <person name="Ball S.G."/>
            <person name="Gile G.H."/>
            <person name="Hirakawa Y."/>
            <person name="Hopkins J.F."/>
            <person name="Kuo A."/>
            <person name="Rensing S.A."/>
            <person name="Schmutz J."/>
            <person name="Symeonidi A."/>
            <person name="Elias M."/>
            <person name="Eveleigh R.J."/>
            <person name="Herman E.K."/>
            <person name="Klute M.J."/>
            <person name="Nakayama T."/>
            <person name="Obornik M."/>
            <person name="Reyes-Prieto A."/>
            <person name="Armbrust E.V."/>
            <person name="Aves S.J."/>
            <person name="Beiko R.G."/>
            <person name="Coutinho P."/>
            <person name="Dacks J.B."/>
            <person name="Durnford D.G."/>
            <person name="Fast N.M."/>
            <person name="Green B.R."/>
            <person name="Grisdale C.J."/>
            <person name="Hempel F."/>
            <person name="Henrissat B."/>
            <person name="Hoppner M.P."/>
            <person name="Ishida K."/>
            <person name="Kim E."/>
            <person name="Koreny L."/>
            <person name="Kroth P.G."/>
            <person name="Liu Y."/>
            <person name="Malik S.B."/>
            <person name="Maier U.G."/>
            <person name="McRose D."/>
            <person name="Mock T."/>
            <person name="Neilson J.A."/>
            <person name="Onodera N.T."/>
            <person name="Poole A.M."/>
            <person name="Pritham E.J."/>
            <person name="Richards T.A."/>
            <person name="Rocap G."/>
            <person name="Roy S.W."/>
            <person name="Sarai C."/>
            <person name="Schaack S."/>
            <person name="Shirato S."/>
            <person name="Slamovits C.H."/>
            <person name="Spencer D.F."/>
            <person name="Suzuki S."/>
            <person name="Worden A.Z."/>
            <person name="Zauner S."/>
            <person name="Barry K."/>
            <person name="Bell C."/>
            <person name="Bharti A.K."/>
            <person name="Crow J.A."/>
            <person name="Grimwood J."/>
            <person name="Kramer R."/>
            <person name="Lindquist E."/>
            <person name="Lucas S."/>
            <person name="Salamov A."/>
            <person name="McFadden G.I."/>
            <person name="Lane C.E."/>
            <person name="Keeling P.J."/>
            <person name="Gray M.W."/>
            <person name="Grigoriev I.V."/>
            <person name="Archibald J.M."/>
        </authorList>
    </citation>
    <scope>NUCLEOTIDE SEQUENCE</scope>
    <source>
        <strain evidence="18 20">CCMP2712</strain>
    </source>
</reference>
<evidence type="ECO:0000256" key="6">
    <source>
        <dbReference type="ARBA" id="ARBA00012321"/>
    </source>
</evidence>
<dbReference type="GO" id="GO:0004588">
    <property type="term" value="F:orotate phosphoribosyltransferase activity"/>
    <property type="evidence" value="ECO:0007669"/>
    <property type="project" value="UniProtKB-EC"/>
</dbReference>
<dbReference type="GO" id="GO:0004590">
    <property type="term" value="F:orotidine-5'-phosphate decarboxylase activity"/>
    <property type="evidence" value="ECO:0007669"/>
    <property type="project" value="UniProtKB-EC"/>
</dbReference>
<feature type="region of interest" description="Disordered" evidence="16">
    <location>
        <begin position="459"/>
        <end position="494"/>
    </location>
</feature>
<dbReference type="CDD" id="cd04725">
    <property type="entry name" value="OMP_decarboxylase_like"/>
    <property type="match status" value="1"/>
</dbReference>
<dbReference type="SUPFAM" id="SSF53271">
    <property type="entry name" value="PRTase-like"/>
    <property type="match status" value="1"/>
</dbReference>
<dbReference type="PANTHER" id="PTHR19278:SF9">
    <property type="entry name" value="URIDINE 5'-MONOPHOSPHATE SYNTHASE"/>
    <property type="match status" value="1"/>
</dbReference>
<evidence type="ECO:0000256" key="3">
    <source>
        <dbReference type="ARBA" id="ARBA00006221"/>
    </source>
</evidence>
<evidence type="ECO:0000313" key="20">
    <source>
        <dbReference type="Proteomes" id="UP000011087"/>
    </source>
</evidence>
<dbReference type="EC" id="2.4.2.10" evidence="5"/>
<dbReference type="FunFam" id="3.40.50.2020:FF:000025">
    <property type="entry name" value="Uridine monophosphate synthetase"/>
    <property type="match status" value="1"/>
</dbReference>
<feature type="binding site" evidence="15">
    <location>
        <position position="435"/>
    </location>
    <ligand>
        <name>substrate</name>
    </ligand>
</feature>
<dbReference type="GO" id="GO:0044205">
    <property type="term" value="P:'de novo' UMP biosynthetic process"/>
    <property type="evidence" value="ECO:0007669"/>
    <property type="project" value="UniProtKB-UniPathway"/>
</dbReference>
<keyword evidence="20" id="KW-1185">Reference proteome</keyword>
<dbReference type="InterPro" id="IPR013785">
    <property type="entry name" value="Aldolase_TIM"/>
</dbReference>
<dbReference type="InterPro" id="IPR001754">
    <property type="entry name" value="OMPdeCOase_dom"/>
</dbReference>
<dbReference type="EC" id="4.1.1.23" evidence="6"/>
<dbReference type="Pfam" id="PF00215">
    <property type="entry name" value="OMPdecase"/>
    <property type="match status" value="1"/>
</dbReference>
<evidence type="ECO:0000256" key="12">
    <source>
        <dbReference type="ARBA" id="ARBA00023239"/>
    </source>
</evidence>
<evidence type="ECO:0000256" key="11">
    <source>
        <dbReference type="ARBA" id="ARBA00022975"/>
    </source>
</evidence>
<dbReference type="InterPro" id="IPR011060">
    <property type="entry name" value="RibuloseP-bd_barrel"/>
</dbReference>
<dbReference type="EnsemblProtists" id="EKX38355">
    <property type="protein sequence ID" value="EKX38355"/>
    <property type="gene ID" value="GUITHDRAFT_77246"/>
</dbReference>
<keyword evidence="10" id="KW-0210">Decarboxylase</keyword>
<dbReference type="Proteomes" id="UP000011087">
    <property type="component" value="Unassembled WGS sequence"/>
</dbReference>
<dbReference type="NCBIfam" id="TIGR01740">
    <property type="entry name" value="pyrF"/>
    <property type="match status" value="1"/>
</dbReference>
<dbReference type="NCBIfam" id="TIGR00336">
    <property type="entry name" value="pyrE"/>
    <property type="match status" value="1"/>
</dbReference>
<dbReference type="InterPro" id="IPR023031">
    <property type="entry name" value="OPRT"/>
</dbReference>
<dbReference type="InterPro" id="IPR000836">
    <property type="entry name" value="PRTase_dom"/>
</dbReference>
<evidence type="ECO:0000256" key="8">
    <source>
        <dbReference type="ARBA" id="ARBA00022676"/>
    </source>
</evidence>
<feature type="active site" description="For OMPdecase activity" evidence="14">
    <location>
        <position position="302"/>
    </location>
</feature>
<dbReference type="GO" id="GO:0006207">
    <property type="term" value="P:'de novo' pyrimidine nucleobase biosynthetic process"/>
    <property type="evidence" value="ECO:0007669"/>
    <property type="project" value="InterPro"/>
</dbReference>
<feature type="binding site" evidence="15">
    <location>
        <position position="244"/>
    </location>
    <ligand>
        <name>substrate</name>
    </ligand>
</feature>
<feature type="binding site" evidence="15">
    <location>
        <position position="266"/>
    </location>
    <ligand>
        <name>substrate</name>
    </ligand>
</feature>